<dbReference type="Gene3D" id="1.50.10.10">
    <property type="match status" value="1"/>
</dbReference>
<keyword evidence="4" id="KW-1185">Reference proteome</keyword>
<dbReference type="SUPFAM" id="SSF48208">
    <property type="entry name" value="Six-hairpin glycosidases"/>
    <property type="match status" value="1"/>
</dbReference>
<keyword evidence="1 3" id="KW-0378">Hydrolase</keyword>
<dbReference type="InterPro" id="IPR052043">
    <property type="entry name" value="PolySaccharide_Degr_Enz"/>
</dbReference>
<comment type="caution">
    <text evidence="3">The sequence shown here is derived from an EMBL/GenBank/DDBJ whole genome shotgun (WGS) entry which is preliminary data.</text>
</comment>
<dbReference type="PANTHER" id="PTHR33886:SF8">
    <property type="entry name" value="UNSATURATED RHAMNOGALACTURONAN HYDROLASE (EUROFUNG)"/>
    <property type="match status" value="1"/>
</dbReference>
<dbReference type="InterPro" id="IPR008928">
    <property type="entry name" value="6-hairpin_glycosidase_sf"/>
</dbReference>
<evidence type="ECO:0000313" key="3">
    <source>
        <dbReference type="EMBL" id="GGF26592.1"/>
    </source>
</evidence>
<sequence length="401" mass="45525">MTNPLRFFLLSLLLLSQASWAQTKPKAAAATKPLSQRMTDSFIAEYPDSLGIQKSRIARWGYEQGVMLAAIERVGQRTGDPRYLDYVHKIVDYSVQPDGTITGYKADDYSVDNLPTGRSILTLSQKYPKETKYRKAADLLRQQLTTHPRTKEGGFWHKKRYPNQMWLDGLYMVEPFYAEYSKLFNQPANFDDIAKQFALIEKYCVDPKTGLLYHAYDESKEQKWANKQTGQSPNFWSRGMGWYAMALVDVLDYFPKNHLQRAQLIKDLQRLAPVLAKYQDPKTGGWYQVTDQGTRAGNYIETSSSSMFVYALAKGARLGYLDKKYAAVAQKGYDGLVKNFIETTPDGALVMNGTVSVGGLGGDPYRDGSYEYYLSEKIKKNDFKGVGPFIMASLEIEMAKR</sequence>
<dbReference type="Proteomes" id="UP000632273">
    <property type="component" value="Unassembled WGS sequence"/>
</dbReference>
<dbReference type="InterPro" id="IPR012341">
    <property type="entry name" value="6hp_glycosidase-like_sf"/>
</dbReference>
<organism evidence="3 4">
    <name type="scientific">Hymenobacter cavernae</name>
    <dbReference type="NCBI Taxonomy" id="2044852"/>
    <lineage>
        <taxon>Bacteria</taxon>
        <taxon>Pseudomonadati</taxon>
        <taxon>Bacteroidota</taxon>
        <taxon>Cytophagia</taxon>
        <taxon>Cytophagales</taxon>
        <taxon>Hymenobacteraceae</taxon>
        <taxon>Hymenobacter</taxon>
    </lineage>
</organism>
<feature type="signal peptide" evidence="2">
    <location>
        <begin position="1"/>
        <end position="21"/>
    </location>
</feature>
<dbReference type="GO" id="GO:0016787">
    <property type="term" value="F:hydrolase activity"/>
    <property type="evidence" value="ECO:0007669"/>
    <property type="project" value="UniProtKB-KW"/>
</dbReference>
<name>A0ABQ1UUN7_9BACT</name>
<gene>
    <name evidence="3" type="ORF">GCM10011383_42640</name>
</gene>
<accession>A0ABQ1UUN7</accession>
<evidence type="ECO:0000256" key="1">
    <source>
        <dbReference type="ARBA" id="ARBA00022801"/>
    </source>
</evidence>
<keyword evidence="2" id="KW-0732">Signal</keyword>
<evidence type="ECO:0000313" key="4">
    <source>
        <dbReference type="Proteomes" id="UP000632273"/>
    </source>
</evidence>
<proteinExistence type="predicted"/>
<protein>
    <submittedName>
        <fullName evidence="3">Family 88 glycosyl hydrolase</fullName>
    </submittedName>
</protein>
<dbReference type="RefSeq" id="WP_188816124.1">
    <property type="nucleotide sequence ID" value="NZ_BMHT01000010.1"/>
</dbReference>
<dbReference type="EMBL" id="BMHT01000010">
    <property type="protein sequence ID" value="GGF26592.1"/>
    <property type="molecule type" value="Genomic_DNA"/>
</dbReference>
<feature type="chain" id="PRO_5045747131" evidence="2">
    <location>
        <begin position="22"/>
        <end position="401"/>
    </location>
</feature>
<evidence type="ECO:0000256" key="2">
    <source>
        <dbReference type="SAM" id="SignalP"/>
    </source>
</evidence>
<dbReference type="InterPro" id="IPR010905">
    <property type="entry name" value="Glyco_hydro_88"/>
</dbReference>
<reference evidence="4" key="1">
    <citation type="journal article" date="2019" name="Int. J. Syst. Evol. Microbiol.">
        <title>The Global Catalogue of Microorganisms (GCM) 10K type strain sequencing project: providing services to taxonomists for standard genome sequencing and annotation.</title>
        <authorList>
            <consortium name="The Broad Institute Genomics Platform"/>
            <consortium name="The Broad Institute Genome Sequencing Center for Infectious Disease"/>
            <person name="Wu L."/>
            <person name="Ma J."/>
        </authorList>
    </citation>
    <scope>NUCLEOTIDE SEQUENCE [LARGE SCALE GENOMIC DNA]</scope>
    <source>
        <strain evidence="4">CGMCC 1.15197</strain>
    </source>
</reference>
<dbReference type="PANTHER" id="PTHR33886">
    <property type="entry name" value="UNSATURATED RHAMNOGALACTURONAN HYDROLASE (EUROFUNG)"/>
    <property type="match status" value="1"/>
</dbReference>
<dbReference type="Pfam" id="PF07470">
    <property type="entry name" value="Glyco_hydro_88"/>
    <property type="match status" value="1"/>
</dbReference>